<reference evidence="1 2" key="2">
    <citation type="journal article" date="2012" name="Stand. Genomic Sci.">
        <title>Complete genome sequence of the sulfate-reducing firmicute Desulfotomaculum ruminis type strain (DL(T)).</title>
        <authorList>
            <person name="Spring S."/>
            <person name="Visser M."/>
            <person name="Lu M."/>
            <person name="Copeland A."/>
            <person name="Lapidus A."/>
            <person name="Lucas S."/>
            <person name="Cheng J.F."/>
            <person name="Han C."/>
            <person name="Tapia R."/>
            <person name="Goodwin L.A."/>
            <person name="Pitluck S."/>
            <person name="Ivanova N."/>
            <person name="Land M."/>
            <person name="Hauser L."/>
            <person name="Larimer F."/>
            <person name="Rohde M."/>
            <person name="Goker M."/>
            <person name="Detter J.C."/>
            <person name="Kyrpides N.C."/>
            <person name="Woyke T."/>
            <person name="Schaap P.J."/>
            <person name="Plugge C.M."/>
            <person name="Muyzer G."/>
            <person name="Kuever J."/>
            <person name="Pereira I.A."/>
            <person name="Parshina S.N."/>
            <person name="Bernier-Latmani R."/>
            <person name="Stams A.J."/>
            <person name="Klenk H.P."/>
        </authorList>
    </citation>
    <scope>NUCLEOTIDE SEQUENCE [LARGE SCALE GENOMIC DNA]</scope>
    <source>
        <strain evidence="2">ATCC 23193 / DSM 2154 / NCIB 8452 / DL</strain>
    </source>
</reference>
<evidence type="ECO:0000313" key="1">
    <source>
        <dbReference type="EMBL" id="AEG61642.1"/>
    </source>
</evidence>
<reference evidence="2" key="1">
    <citation type="submission" date="2011-05" db="EMBL/GenBank/DDBJ databases">
        <title>Complete sequence of Desulfotomaculum ruminis DSM 2154.</title>
        <authorList>
            <person name="Lucas S."/>
            <person name="Copeland A."/>
            <person name="Lapidus A."/>
            <person name="Cheng J.-F."/>
            <person name="Goodwin L."/>
            <person name="Pitluck S."/>
            <person name="Lu M."/>
            <person name="Detter J.C."/>
            <person name="Han C."/>
            <person name="Tapia R."/>
            <person name="Land M."/>
            <person name="Hauser L."/>
            <person name="Kyrpides N."/>
            <person name="Ivanova N."/>
            <person name="Mikhailova N."/>
            <person name="Pagani I."/>
            <person name="Stams A.J.M."/>
            <person name="Plugge C.M."/>
            <person name="Muyzer G."/>
            <person name="Kuever J."/>
            <person name="Parshina S.N."/>
            <person name="Ivanova A.E."/>
            <person name="Nazina T.N."/>
            <person name="Brambilla E."/>
            <person name="Spring S."/>
            <person name="Klenk H.-P."/>
            <person name="Woyke T."/>
        </authorList>
    </citation>
    <scope>NUCLEOTIDE SEQUENCE [LARGE SCALE GENOMIC DNA]</scope>
    <source>
        <strain evidence="2">ATCC 23193 / DSM 2154 / NCIB 8452 / DL</strain>
    </source>
</reference>
<accession>F6DLK0</accession>
<dbReference type="KEGG" id="dru:Desru_3439"/>
<sequence>MGNCTGLYPADSHADEQSYGLHFTKTFAGEWNRLMLGAAKPLAYHLYCNVWLEVKELSLGNREPLSNLLKKSDRVYYNIMVG</sequence>
<dbReference type="EMBL" id="CP002780">
    <property type="protein sequence ID" value="AEG61642.1"/>
    <property type="molecule type" value="Genomic_DNA"/>
</dbReference>
<dbReference type="STRING" id="696281.Desru_3439"/>
<dbReference type="HOGENOM" id="CLU_2552765_0_0_9"/>
<protein>
    <submittedName>
        <fullName evidence="1">Uncharacterized protein</fullName>
    </submittedName>
</protein>
<keyword evidence="2" id="KW-1185">Reference proteome</keyword>
<name>F6DLK0_DESRL</name>
<evidence type="ECO:0000313" key="2">
    <source>
        <dbReference type="Proteomes" id="UP000009234"/>
    </source>
</evidence>
<dbReference type="Proteomes" id="UP000009234">
    <property type="component" value="Chromosome"/>
</dbReference>
<dbReference type="AlphaFoldDB" id="F6DLK0"/>
<gene>
    <name evidence="1" type="ordered locus">Desru_3439</name>
</gene>
<organism evidence="1 2">
    <name type="scientific">Desulforamulus ruminis (strain ATCC 23193 / DSM 2154 / NCIMB 8452 / DL)</name>
    <name type="common">Desulfotomaculum ruminis</name>
    <dbReference type="NCBI Taxonomy" id="696281"/>
    <lineage>
        <taxon>Bacteria</taxon>
        <taxon>Bacillati</taxon>
        <taxon>Bacillota</taxon>
        <taxon>Clostridia</taxon>
        <taxon>Eubacteriales</taxon>
        <taxon>Peptococcaceae</taxon>
        <taxon>Desulforamulus</taxon>
    </lineage>
</organism>
<proteinExistence type="predicted"/>
<dbReference type="RefSeq" id="WP_013843388.1">
    <property type="nucleotide sequence ID" value="NC_015589.1"/>
</dbReference>